<dbReference type="Gene3D" id="3.40.50.720">
    <property type="entry name" value="NAD(P)-binding Rossmann-like Domain"/>
    <property type="match status" value="1"/>
</dbReference>
<dbReference type="EMBL" id="JAJTJA010000009">
    <property type="protein sequence ID" value="KAH8693839.1"/>
    <property type="molecule type" value="Genomic_DNA"/>
</dbReference>
<evidence type="ECO:0000313" key="2">
    <source>
        <dbReference type="Proteomes" id="UP001201262"/>
    </source>
</evidence>
<organism evidence="1 2">
    <name type="scientific">Talaromyces proteolyticus</name>
    <dbReference type="NCBI Taxonomy" id="1131652"/>
    <lineage>
        <taxon>Eukaryota</taxon>
        <taxon>Fungi</taxon>
        <taxon>Dikarya</taxon>
        <taxon>Ascomycota</taxon>
        <taxon>Pezizomycotina</taxon>
        <taxon>Eurotiomycetes</taxon>
        <taxon>Eurotiomycetidae</taxon>
        <taxon>Eurotiales</taxon>
        <taxon>Trichocomaceae</taxon>
        <taxon>Talaromyces</taxon>
        <taxon>Talaromyces sect. Bacilispori</taxon>
    </lineage>
</organism>
<dbReference type="RefSeq" id="XP_046069509.1">
    <property type="nucleotide sequence ID" value="XM_046216724.1"/>
</dbReference>
<name>A0AAD4KQF8_9EURO</name>
<comment type="caution">
    <text evidence="1">The sequence shown here is derived from an EMBL/GenBank/DDBJ whole genome shotgun (WGS) entry which is preliminary data.</text>
</comment>
<dbReference type="GeneID" id="70247011"/>
<sequence>MTGAMPASLSLYMGVVGARDVAVLDIAAMTSPAAKGERIIAVCPGGSWMQEIPLTIKARLLEEVTKKSTYEDPPESGNETFGVAQSAAFDLRAGTREEKGCFK</sequence>
<proteinExistence type="predicted"/>
<protein>
    <submittedName>
        <fullName evidence="1">Uncharacterized protein</fullName>
    </submittedName>
</protein>
<dbReference type="AlphaFoldDB" id="A0AAD4KQF8"/>
<evidence type="ECO:0000313" key="1">
    <source>
        <dbReference type="EMBL" id="KAH8693839.1"/>
    </source>
</evidence>
<keyword evidence="2" id="KW-1185">Reference proteome</keyword>
<reference evidence="1" key="1">
    <citation type="submission" date="2021-12" db="EMBL/GenBank/DDBJ databases">
        <title>Convergent genome expansion in fungi linked to evolution of root-endophyte symbiosis.</title>
        <authorList>
            <consortium name="DOE Joint Genome Institute"/>
            <person name="Ke Y.-H."/>
            <person name="Bonito G."/>
            <person name="Liao H.-L."/>
            <person name="Looney B."/>
            <person name="Rojas-Flechas A."/>
            <person name="Nash J."/>
            <person name="Hameed K."/>
            <person name="Schadt C."/>
            <person name="Martin F."/>
            <person name="Crous P.W."/>
            <person name="Miettinen O."/>
            <person name="Magnuson J.K."/>
            <person name="Labbe J."/>
            <person name="Jacobson D."/>
            <person name="Doktycz M.J."/>
            <person name="Veneault-Fourrey C."/>
            <person name="Kuo A."/>
            <person name="Mondo S."/>
            <person name="Calhoun S."/>
            <person name="Riley R."/>
            <person name="Ohm R."/>
            <person name="LaButti K."/>
            <person name="Andreopoulos B."/>
            <person name="Pangilinan J."/>
            <person name="Nolan M."/>
            <person name="Tritt A."/>
            <person name="Clum A."/>
            <person name="Lipzen A."/>
            <person name="Daum C."/>
            <person name="Barry K."/>
            <person name="Grigoriev I.V."/>
            <person name="Vilgalys R."/>
        </authorList>
    </citation>
    <scope>NUCLEOTIDE SEQUENCE</scope>
    <source>
        <strain evidence="1">PMI_201</strain>
    </source>
</reference>
<dbReference type="Proteomes" id="UP001201262">
    <property type="component" value="Unassembled WGS sequence"/>
</dbReference>
<gene>
    <name evidence="1" type="ORF">BGW36DRAFT_383846</name>
</gene>
<accession>A0AAD4KQF8</accession>